<dbReference type="AlphaFoldDB" id="A0AAN6V487"/>
<name>A0AAN6V487_9PEZI</name>
<sequence>MEFVKGIAIGAIGTSMKEGVADSFIGVVVFIVLVVRWAGRVVRLWWASAGEGDATSQRDDERPGAGEGRAPGLELSQFFGRLVISLAERVERSPGAEPASLRPVVVTVMGRTKPPPAPAPAPAVDVEAPAVEVGDPDPTPDPAPEATPDDALVEAAAKVVAAAAKVVAAAAKFRAVKVAVAAALGVAFEAGVPDPVLAAAKKAAVTAADEAVAAMLS</sequence>
<keyword evidence="2" id="KW-1133">Transmembrane helix</keyword>
<keyword evidence="2" id="KW-0472">Membrane</keyword>
<reference evidence="3" key="1">
    <citation type="journal article" date="2023" name="Mol. Phylogenet. Evol.">
        <title>Genome-scale phylogeny and comparative genomics of the fungal order Sordariales.</title>
        <authorList>
            <person name="Hensen N."/>
            <person name="Bonometti L."/>
            <person name="Westerberg I."/>
            <person name="Brannstrom I.O."/>
            <person name="Guillou S."/>
            <person name="Cros-Aarteil S."/>
            <person name="Calhoun S."/>
            <person name="Haridas S."/>
            <person name="Kuo A."/>
            <person name="Mondo S."/>
            <person name="Pangilinan J."/>
            <person name="Riley R."/>
            <person name="LaButti K."/>
            <person name="Andreopoulos B."/>
            <person name="Lipzen A."/>
            <person name="Chen C."/>
            <person name="Yan M."/>
            <person name="Daum C."/>
            <person name="Ng V."/>
            <person name="Clum A."/>
            <person name="Steindorff A."/>
            <person name="Ohm R.A."/>
            <person name="Martin F."/>
            <person name="Silar P."/>
            <person name="Natvig D.O."/>
            <person name="Lalanne C."/>
            <person name="Gautier V."/>
            <person name="Ament-Velasquez S.L."/>
            <person name="Kruys A."/>
            <person name="Hutchinson M.I."/>
            <person name="Powell A.J."/>
            <person name="Barry K."/>
            <person name="Miller A.N."/>
            <person name="Grigoriev I.V."/>
            <person name="Debuchy R."/>
            <person name="Gladieux P."/>
            <person name="Hiltunen Thoren M."/>
            <person name="Johannesson H."/>
        </authorList>
    </citation>
    <scope>NUCLEOTIDE SEQUENCE</scope>
    <source>
        <strain evidence="3">CBS 141.50</strain>
    </source>
</reference>
<accession>A0AAN6V487</accession>
<evidence type="ECO:0000313" key="4">
    <source>
        <dbReference type="Proteomes" id="UP001302676"/>
    </source>
</evidence>
<gene>
    <name evidence="3" type="ORF">C8A04DRAFT_28057</name>
</gene>
<evidence type="ECO:0000313" key="3">
    <source>
        <dbReference type="EMBL" id="KAK4144154.1"/>
    </source>
</evidence>
<organism evidence="3 4">
    <name type="scientific">Dichotomopilus funicola</name>
    <dbReference type="NCBI Taxonomy" id="1934379"/>
    <lineage>
        <taxon>Eukaryota</taxon>
        <taxon>Fungi</taxon>
        <taxon>Dikarya</taxon>
        <taxon>Ascomycota</taxon>
        <taxon>Pezizomycotina</taxon>
        <taxon>Sordariomycetes</taxon>
        <taxon>Sordariomycetidae</taxon>
        <taxon>Sordariales</taxon>
        <taxon>Chaetomiaceae</taxon>
        <taxon>Dichotomopilus</taxon>
    </lineage>
</organism>
<dbReference type="RefSeq" id="XP_062637525.1">
    <property type="nucleotide sequence ID" value="XM_062780502.1"/>
</dbReference>
<evidence type="ECO:0000256" key="1">
    <source>
        <dbReference type="SAM" id="MobiDB-lite"/>
    </source>
</evidence>
<keyword evidence="4" id="KW-1185">Reference proteome</keyword>
<reference evidence="3" key="2">
    <citation type="submission" date="2023-05" db="EMBL/GenBank/DDBJ databases">
        <authorList>
            <consortium name="Lawrence Berkeley National Laboratory"/>
            <person name="Steindorff A."/>
            <person name="Hensen N."/>
            <person name="Bonometti L."/>
            <person name="Westerberg I."/>
            <person name="Brannstrom I.O."/>
            <person name="Guillou S."/>
            <person name="Cros-Aarteil S."/>
            <person name="Calhoun S."/>
            <person name="Haridas S."/>
            <person name="Kuo A."/>
            <person name="Mondo S."/>
            <person name="Pangilinan J."/>
            <person name="Riley R."/>
            <person name="Labutti K."/>
            <person name="Andreopoulos B."/>
            <person name="Lipzen A."/>
            <person name="Chen C."/>
            <person name="Yanf M."/>
            <person name="Daum C."/>
            <person name="Ng V."/>
            <person name="Clum A."/>
            <person name="Ohm R."/>
            <person name="Martin F."/>
            <person name="Silar P."/>
            <person name="Natvig D."/>
            <person name="Lalanne C."/>
            <person name="Gautier V."/>
            <person name="Ament-Velasquez S.L."/>
            <person name="Kruys A."/>
            <person name="Hutchinson M.I."/>
            <person name="Powell A.J."/>
            <person name="Barry K."/>
            <person name="Miller A.N."/>
            <person name="Grigoriev I.V."/>
            <person name="Debuchy R."/>
            <person name="Gladieux P."/>
            <person name="Thoren M.H."/>
            <person name="Johannesson H."/>
        </authorList>
    </citation>
    <scope>NUCLEOTIDE SEQUENCE</scope>
    <source>
        <strain evidence="3">CBS 141.50</strain>
    </source>
</reference>
<proteinExistence type="predicted"/>
<dbReference type="Proteomes" id="UP001302676">
    <property type="component" value="Unassembled WGS sequence"/>
</dbReference>
<feature type="transmembrane region" description="Helical" evidence="2">
    <location>
        <begin position="20"/>
        <end position="38"/>
    </location>
</feature>
<evidence type="ECO:0000256" key="2">
    <source>
        <dbReference type="SAM" id="Phobius"/>
    </source>
</evidence>
<comment type="caution">
    <text evidence="3">The sequence shown here is derived from an EMBL/GenBank/DDBJ whole genome shotgun (WGS) entry which is preliminary data.</text>
</comment>
<dbReference type="EMBL" id="MU853579">
    <property type="protein sequence ID" value="KAK4144154.1"/>
    <property type="molecule type" value="Genomic_DNA"/>
</dbReference>
<feature type="region of interest" description="Disordered" evidence="1">
    <location>
        <begin position="51"/>
        <end position="72"/>
    </location>
</feature>
<protein>
    <submittedName>
        <fullName evidence="3">Uncharacterized protein</fullName>
    </submittedName>
</protein>
<dbReference type="GeneID" id="87817115"/>
<keyword evidence="2" id="KW-0812">Transmembrane</keyword>